<sequence>MLPTLQTLFRHLAPKLIGERSTSSNTGISDNNITIGGSGAAHKGLKRSKYSRFDDACYEMETTVDVELGGIDKRKSHNPGWEPSDGGDAESQKSIVKRGGILQTKLTGVIQDRLWRPKDCPQTEMGDKDKKAKPANVPLSVRAVCWFAGVPVDAVVKPRKSSKKSSKEKEKSTEEKSSEEGSEKGFTGRAATINAKDTIEYGTNVVGGVSPGKGGQTHLGLPVFNTVREAMDQVNPHVSAVFVPAQFAAKAIIESIEAEVPLVVSVAEHVPVHDMLRVHEILRTQSKTRLVGPNCPGIIAPEQCRVGIMPYKQYTRGCIGIVSKSGTLSYEAVGSTSRAGLGQSIVVGMGGDMLPGTTLADGLKLFFDHEETKGIIVIGEIGGQAELEAARLIQRNQRSANPKPVVAMVAGRTAPAGKTMGHAGAVFTAGGITAEAKAKALEEAGASQALLKEVSPSPRFRVTASLTLDSQADVRVPHAISAHTPDEGIAAIKELVQGGRAFIKPQVLGARRPKYLVNLPDVSLFDNAPQALGHFYVEKLLRPVKKWHFTMTIDRDNYTPVLRIRQEKGQRKEEPALEETLGFSLSAGISDKFVAHFFKKMSLPERTLEDLGKLLRGMFSIFSEKEAISLKTNVILTRNERLFCTDSRFFFDDAARGRQPELFSLRDPSLEVPEEVEAEKHGLVYVRMEGDIGNVVNGAGLAMATNDAISLYGGKSANFLDAGGQATKETMLQAFGIIMRDERVKAILVNIYGGITRCDMIAESIIAATKELGPLRVPMVVRLQGTNSEAGLKLLAETSSDIHVEADFGKAAERAVEMAKLSDVLSF</sequence>
<evidence type="ECO:0000259" key="4">
    <source>
        <dbReference type="SMART" id="SM00881"/>
    </source>
</evidence>
<dbReference type="Gene3D" id="3.40.50.720">
    <property type="entry name" value="NAD(P)-binding Rossmann-like Domain"/>
    <property type="match status" value="1"/>
</dbReference>
<gene>
    <name evidence="5" type="ORF">FALBO_16646</name>
</gene>
<evidence type="ECO:0000256" key="1">
    <source>
        <dbReference type="ARBA" id="ARBA00022679"/>
    </source>
</evidence>
<dbReference type="Gene3D" id="3.30.470.20">
    <property type="entry name" value="ATP-grasp fold, B domain"/>
    <property type="match status" value="1"/>
</dbReference>
<dbReference type="InterPro" id="IPR017866">
    <property type="entry name" value="Succ-CoA_synthase_bsu_CS"/>
</dbReference>
<dbReference type="SUPFAM" id="SSF51735">
    <property type="entry name" value="NAD(P)-binding Rossmann-fold domains"/>
    <property type="match status" value="1"/>
</dbReference>
<dbReference type="UniPathway" id="UPA00223">
    <property type="reaction ID" value="UER00999"/>
</dbReference>
<dbReference type="SUPFAM" id="SSF56059">
    <property type="entry name" value="Glutathione synthetase ATP-binding domain-like"/>
    <property type="match status" value="1"/>
</dbReference>
<dbReference type="PANTHER" id="PTHR11117:SF6">
    <property type="entry name" value="SYNTHETASE SUBUNIT ALPHA, PUTATIVE (AFU_ORTHOLOGUE AFUA_1G10830)-RELATED"/>
    <property type="match status" value="1"/>
</dbReference>
<dbReference type="InterPro" id="IPR017440">
    <property type="entry name" value="Cit_synth/succinyl-CoA_lig_AS"/>
</dbReference>
<evidence type="ECO:0000256" key="3">
    <source>
        <dbReference type="SAM" id="MobiDB-lite"/>
    </source>
</evidence>
<dbReference type="OrthoDB" id="1664372at2759"/>
<dbReference type="Pfam" id="PF02629">
    <property type="entry name" value="CoA_binding"/>
    <property type="match status" value="1"/>
</dbReference>
<dbReference type="GO" id="GO:0004775">
    <property type="term" value="F:succinate-CoA ligase (ADP-forming) activity"/>
    <property type="evidence" value="ECO:0007669"/>
    <property type="project" value="TreeGrafter"/>
</dbReference>
<accession>A0A8H4NXT4</accession>
<dbReference type="Gene3D" id="3.40.50.261">
    <property type="entry name" value="Succinyl-CoA synthetase domains"/>
    <property type="match status" value="2"/>
</dbReference>
<keyword evidence="6" id="KW-1185">Reference proteome</keyword>
<dbReference type="Proteomes" id="UP000554235">
    <property type="component" value="Unassembled WGS sequence"/>
</dbReference>
<dbReference type="InterPro" id="IPR036291">
    <property type="entry name" value="NAD(P)-bd_dom_sf"/>
</dbReference>
<dbReference type="PROSITE" id="PS01217">
    <property type="entry name" value="SUCCINYL_COA_LIG_3"/>
    <property type="match status" value="1"/>
</dbReference>
<feature type="region of interest" description="Disordered" evidence="3">
    <location>
        <begin position="71"/>
        <end position="97"/>
    </location>
</feature>
<dbReference type="InterPro" id="IPR013815">
    <property type="entry name" value="ATP_grasp_subdomain_1"/>
</dbReference>
<dbReference type="SUPFAM" id="SSF52210">
    <property type="entry name" value="Succinyl-CoA synthetase domains"/>
    <property type="match status" value="2"/>
</dbReference>
<evidence type="ECO:0000313" key="5">
    <source>
        <dbReference type="EMBL" id="KAF4449478.1"/>
    </source>
</evidence>
<dbReference type="GO" id="GO:0006099">
    <property type="term" value="P:tricarboxylic acid cycle"/>
    <property type="evidence" value="ECO:0007669"/>
    <property type="project" value="UniProtKB-UniPathway"/>
</dbReference>
<keyword evidence="1" id="KW-0808">Transferase</keyword>
<name>A0A8H4NXT4_9HYPO</name>
<dbReference type="PROSITE" id="PS01216">
    <property type="entry name" value="SUCCINYL_COA_LIG_1"/>
    <property type="match status" value="1"/>
</dbReference>
<dbReference type="PRINTS" id="PR01798">
    <property type="entry name" value="SCOASYNTHASE"/>
</dbReference>
<reference evidence="5 6" key="1">
    <citation type="submission" date="2020-01" db="EMBL/GenBank/DDBJ databases">
        <title>Identification and distribution of gene clusters putatively required for synthesis of sphingolipid metabolism inhibitors in phylogenetically diverse species of the filamentous fungus Fusarium.</title>
        <authorList>
            <person name="Kim H.-S."/>
            <person name="Busman M."/>
            <person name="Brown D.W."/>
            <person name="Divon H."/>
            <person name="Uhlig S."/>
            <person name="Proctor R.H."/>
        </authorList>
    </citation>
    <scope>NUCLEOTIDE SEQUENCE [LARGE SCALE GENOMIC DNA]</scope>
    <source>
        <strain evidence="5 6">NRRL 20459</strain>
    </source>
</reference>
<comment type="caution">
    <text evidence="5">The sequence shown here is derived from an EMBL/GenBank/DDBJ whole genome shotgun (WGS) entry which is preliminary data.</text>
</comment>
<dbReference type="GO" id="GO:0016740">
    <property type="term" value="F:transferase activity"/>
    <property type="evidence" value="ECO:0007669"/>
    <property type="project" value="UniProtKB-KW"/>
</dbReference>
<proteinExistence type="predicted"/>
<feature type="compositionally biased region" description="Basic and acidic residues" evidence="3">
    <location>
        <begin position="165"/>
        <end position="183"/>
    </location>
</feature>
<dbReference type="FunFam" id="3.40.50.261:FF:000001">
    <property type="entry name" value="Succinate--CoA ligase [ADP-forming] subunit beta"/>
    <property type="match status" value="1"/>
</dbReference>
<keyword evidence="2" id="KW-0547">Nucleotide-binding</keyword>
<protein>
    <submittedName>
        <fullName evidence="5">Succinyl- synthetase subunit alpha</fullName>
    </submittedName>
</protein>
<dbReference type="Gene3D" id="3.30.1490.20">
    <property type="entry name" value="ATP-grasp fold, A domain"/>
    <property type="match status" value="1"/>
</dbReference>
<dbReference type="GO" id="GO:0004776">
    <property type="term" value="F:succinate-CoA ligase (GDP-forming) activity"/>
    <property type="evidence" value="ECO:0007669"/>
    <property type="project" value="TreeGrafter"/>
</dbReference>
<dbReference type="InterPro" id="IPR005811">
    <property type="entry name" value="SUCC_ACL_C"/>
</dbReference>
<dbReference type="PROSITE" id="PS00399">
    <property type="entry name" value="SUCCINYL_COA_LIG_2"/>
    <property type="match status" value="1"/>
</dbReference>
<dbReference type="InterPro" id="IPR003781">
    <property type="entry name" value="CoA-bd"/>
</dbReference>
<dbReference type="Pfam" id="PF00549">
    <property type="entry name" value="Ligase_CoA"/>
    <property type="match status" value="2"/>
</dbReference>
<evidence type="ECO:0000256" key="2">
    <source>
        <dbReference type="ARBA" id="ARBA00022741"/>
    </source>
</evidence>
<dbReference type="InterPro" id="IPR033847">
    <property type="entry name" value="Citrt_syn/SCS-alpha_CS"/>
</dbReference>
<dbReference type="PANTHER" id="PTHR11117">
    <property type="entry name" value="SUCCINYL-COA LIGASE SUBUNIT ALPHA"/>
    <property type="match status" value="1"/>
</dbReference>
<dbReference type="EMBL" id="JAADYS010003208">
    <property type="protein sequence ID" value="KAF4449478.1"/>
    <property type="molecule type" value="Genomic_DNA"/>
</dbReference>
<feature type="domain" description="CoA-binding" evidence="4">
    <location>
        <begin position="181"/>
        <end position="270"/>
    </location>
</feature>
<dbReference type="AlphaFoldDB" id="A0A8H4NXT4"/>
<dbReference type="GO" id="GO:0009361">
    <property type="term" value="C:succinate-CoA ligase complex (ADP-forming)"/>
    <property type="evidence" value="ECO:0007669"/>
    <property type="project" value="TreeGrafter"/>
</dbReference>
<dbReference type="GO" id="GO:0005739">
    <property type="term" value="C:mitochondrion"/>
    <property type="evidence" value="ECO:0007669"/>
    <property type="project" value="TreeGrafter"/>
</dbReference>
<organism evidence="5 6">
    <name type="scientific">Fusarium albosuccineum</name>
    <dbReference type="NCBI Taxonomy" id="1237068"/>
    <lineage>
        <taxon>Eukaryota</taxon>
        <taxon>Fungi</taxon>
        <taxon>Dikarya</taxon>
        <taxon>Ascomycota</taxon>
        <taxon>Pezizomycotina</taxon>
        <taxon>Sordariomycetes</taxon>
        <taxon>Hypocreomycetidae</taxon>
        <taxon>Hypocreales</taxon>
        <taxon>Nectriaceae</taxon>
        <taxon>Fusarium</taxon>
        <taxon>Fusarium decemcellulare species complex</taxon>
    </lineage>
</organism>
<feature type="region of interest" description="Disordered" evidence="3">
    <location>
        <begin position="157"/>
        <end position="189"/>
    </location>
</feature>
<evidence type="ECO:0000313" key="6">
    <source>
        <dbReference type="Proteomes" id="UP000554235"/>
    </source>
</evidence>
<dbReference type="SMART" id="SM00881">
    <property type="entry name" value="CoA_binding"/>
    <property type="match status" value="1"/>
</dbReference>
<dbReference type="GO" id="GO:0005524">
    <property type="term" value="F:ATP binding"/>
    <property type="evidence" value="ECO:0007669"/>
    <property type="project" value="InterPro"/>
</dbReference>
<dbReference type="InterPro" id="IPR016102">
    <property type="entry name" value="Succinyl-CoA_synth-like"/>
</dbReference>